<dbReference type="EMBL" id="VLLG01000006">
    <property type="protein sequence ID" value="TWI82634.1"/>
    <property type="molecule type" value="Genomic_DNA"/>
</dbReference>
<evidence type="ECO:0000256" key="1">
    <source>
        <dbReference type="SAM" id="SignalP"/>
    </source>
</evidence>
<keyword evidence="1" id="KW-0732">Signal</keyword>
<protein>
    <submittedName>
        <fullName evidence="3">Cu+-exporting ATPase</fullName>
    </submittedName>
</protein>
<dbReference type="GO" id="GO:0046872">
    <property type="term" value="F:metal ion binding"/>
    <property type="evidence" value="ECO:0007669"/>
    <property type="project" value="InterPro"/>
</dbReference>
<comment type="caution">
    <text evidence="3">The sequence shown here is derived from an EMBL/GenBank/DDBJ whole genome shotgun (WGS) entry which is preliminary data.</text>
</comment>
<sequence length="150" mass="16908">MKKLIILLIAVVTSFVTFAQEKAGRKDTTKHVALYTCSMHPDVMSDKPGKCRKCNMDLTLSKKEQMKREITKTYTCPVHADVISDKPGKCPKCGKDLFLSPKEKMKMEVVGLYTCPMHPDIKSKKPGTCPKCGMKLAQQKEKNDRQDSLQ</sequence>
<dbReference type="Proteomes" id="UP000316778">
    <property type="component" value="Unassembled WGS sequence"/>
</dbReference>
<keyword evidence="4" id="KW-1185">Reference proteome</keyword>
<evidence type="ECO:0000259" key="2">
    <source>
        <dbReference type="Pfam" id="PF19335"/>
    </source>
</evidence>
<reference evidence="3 4" key="1">
    <citation type="journal article" date="2013" name="Stand. Genomic Sci.">
        <title>Genomic Encyclopedia of Type Strains, Phase I: The one thousand microbial genomes (KMG-I) project.</title>
        <authorList>
            <person name="Kyrpides N.C."/>
            <person name="Woyke T."/>
            <person name="Eisen J.A."/>
            <person name="Garrity G."/>
            <person name="Lilburn T.G."/>
            <person name="Beck B.J."/>
            <person name="Whitman W.B."/>
            <person name="Hugenholtz P."/>
            <person name="Klenk H.P."/>
        </authorList>
    </citation>
    <scope>NUCLEOTIDE SEQUENCE [LARGE SCALE GENOMIC DNA]</scope>
    <source>
        <strain evidence="3 4">DSM 13484</strain>
    </source>
</reference>
<feature type="chain" id="PRO_5021981558" evidence="1">
    <location>
        <begin position="20"/>
        <end position="150"/>
    </location>
</feature>
<evidence type="ECO:0000313" key="3">
    <source>
        <dbReference type="EMBL" id="TWI82634.1"/>
    </source>
</evidence>
<evidence type="ECO:0000313" key="4">
    <source>
        <dbReference type="Proteomes" id="UP000316778"/>
    </source>
</evidence>
<gene>
    <name evidence="3" type="ORF">LX66_5210</name>
</gene>
<dbReference type="InterPro" id="IPR045800">
    <property type="entry name" value="HMBD"/>
</dbReference>
<dbReference type="Pfam" id="PF19335">
    <property type="entry name" value="HMBD"/>
    <property type="match status" value="3"/>
</dbReference>
<feature type="domain" description="Heavy metal binding" evidence="2">
    <location>
        <begin position="113"/>
        <end position="137"/>
    </location>
</feature>
<proteinExistence type="predicted"/>
<dbReference type="AlphaFoldDB" id="A0A562SP18"/>
<accession>A0A562SP18</accession>
<feature type="domain" description="Heavy metal binding" evidence="2">
    <location>
        <begin position="74"/>
        <end position="97"/>
    </location>
</feature>
<name>A0A562SP18_CHIJA</name>
<feature type="signal peptide" evidence="1">
    <location>
        <begin position="1"/>
        <end position="19"/>
    </location>
</feature>
<organism evidence="3 4">
    <name type="scientific">Chitinophaga japonensis</name>
    <name type="common">Flexibacter japonensis</name>
    <dbReference type="NCBI Taxonomy" id="104662"/>
    <lineage>
        <taxon>Bacteria</taxon>
        <taxon>Pseudomonadati</taxon>
        <taxon>Bacteroidota</taxon>
        <taxon>Chitinophagia</taxon>
        <taxon>Chitinophagales</taxon>
        <taxon>Chitinophagaceae</taxon>
        <taxon>Chitinophaga</taxon>
    </lineage>
</organism>
<dbReference type="RefSeq" id="WP_211366567.1">
    <property type="nucleotide sequence ID" value="NZ_BAAAFY010000006.1"/>
</dbReference>
<feature type="domain" description="Heavy metal binding" evidence="2">
    <location>
        <begin position="35"/>
        <end position="59"/>
    </location>
</feature>